<proteinExistence type="predicted"/>
<dbReference type="OrthoDB" id="3189065at2"/>
<evidence type="ECO:0000259" key="3">
    <source>
        <dbReference type="Pfam" id="PF01979"/>
    </source>
</evidence>
<dbReference type="InterPro" id="IPR050287">
    <property type="entry name" value="MTA/SAH_deaminase"/>
</dbReference>
<dbReference type="EMBL" id="BJMM01000017">
    <property type="protein sequence ID" value="GEB51008.1"/>
    <property type="molecule type" value="Genomic_DNA"/>
</dbReference>
<dbReference type="Proteomes" id="UP000319210">
    <property type="component" value="Unassembled WGS sequence"/>
</dbReference>
<dbReference type="InterPro" id="IPR006680">
    <property type="entry name" value="Amidohydro-rel"/>
</dbReference>
<accession>A0A4Y3R2S2</accession>
<dbReference type="Pfam" id="PF01979">
    <property type="entry name" value="Amidohydro_1"/>
    <property type="match status" value="1"/>
</dbReference>
<keyword evidence="1" id="KW-0378">Hydrolase</keyword>
<feature type="compositionally biased region" description="Basic and acidic residues" evidence="2">
    <location>
        <begin position="12"/>
        <end position="41"/>
    </location>
</feature>
<organism evidence="4 5">
    <name type="scientific">Streptomyces cacaoi</name>
    <dbReference type="NCBI Taxonomy" id="1898"/>
    <lineage>
        <taxon>Bacteria</taxon>
        <taxon>Bacillati</taxon>
        <taxon>Actinomycetota</taxon>
        <taxon>Actinomycetes</taxon>
        <taxon>Kitasatosporales</taxon>
        <taxon>Streptomycetaceae</taxon>
        <taxon>Streptomyces</taxon>
    </lineage>
</organism>
<evidence type="ECO:0000256" key="1">
    <source>
        <dbReference type="ARBA" id="ARBA00022801"/>
    </source>
</evidence>
<reference evidence="4 5" key="1">
    <citation type="submission" date="2019-06" db="EMBL/GenBank/DDBJ databases">
        <title>Whole genome shotgun sequence of Streptomyces cacaoi subsp. cacaoi NBRC 12748.</title>
        <authorList>
            <person name="Hosoyama A."/>
            <person name="Uohara A."/>
            <person name="Ohji S."/>
            <person name="Ichikawa N."/>
        </authorList>
    </citation>
    <scope>NUCLEOTIDE SEQUENCE [LARGE SCALE GENOMIC DNA]</scope>
    <source>
        <strain evidence="4 5">NBRC 12748</strain>
    </source>
</reference>
<feature type="compositionally biased region" description="Gly residues" evidence="2">
    <location>
        <begin position="102"/>
        <end position="129"/>
    </location>
</feature>
<dbReference type="InterPro" id="IPR032466">
    <property type="entry name" value="Metal_Hydrolase"/>
</dbReference>
<name>A0A4Y3R2S2_STRCI</name>
<evidence type="ECO:0000313" key="5">
    <source>
        <dbReference type="Proteomes" id="UP000319210"/>
    </source>
</evidence>
<feature type="compositionally biased region" description="Basic and acidic residues" evidence="2">
    <location>
        <begin position="90"/>
        <end position="100"/>
    </location>
</feature>
<comment type="caution">
    <text evidence="4">The sequence shown here is derived from an EMBL/GenBank/DDBJ whole genome shotgun (WGS) entry which is preliminary data.</text>
</comment>
<gene>
    <name evidence="4" type="ORF">SCA03_35590</name>
</gene>
<dbReference type="GO" id="GO:0016810">
    <property type="term" value="F:hydrolase activity, acting on carbon-nitrogen (but not peptide) bonds"/>
    <property type="evidence" value="ECO:0007669"/>
    <property type="project" value="InterPro"/>
</dbReference>
<dbReference type="Gene3D" id="2.30.40.10">
    <property type="entry name" value="Urease, subunit C, domain 1"/>
    <property type="match status" value="1"/>
</dbReference>
<dbReference type="SUPFAM" id="SSF51556">
    <property type="entry name" value="Metallo-dependent hydrolases"/>
    <property type="match status" value="1"/>
</dbReference>
<feature type="compositionally biased region" description="Gly residues" evidence="2">
    <location>
        <begin position="69"/>
        <end position="87"/>
    </location>
</feature>
<feature type="region of interest" description="Disordered" evidence="2">
    <location>
        <begin position="160"/>
        <end position="186"/>
    </location>
</feature>
<dbReference type="RefSeq" id="WP_086814962.1">
    <property type="nucleotide sequence ID" value="NZ_BJMM01000017.1"/>
</dbReference>
<protein>
    <recommendedName>
        <fullName evidence="3">Amidohydrolase-related domain-containing protein</fullName>
    </recommendedName>
</protein>
<dbReference type="SUPFAM" id="SSF51338">
    <property type="entry name" value="Composite domain of metallo-dependent hydrolases"/>
    <property type="match status" value="2"/>
</dbReference>
<feature type="region of interest" description="Disordered" evidence="2">
    <location>
        <begin position="1"/>
        <end position="135"/>
    </location>
</feature>
<feature type="domain" description="Amidohydrolase-related" evidence="3">
    <location>
        <begin position="241"/>
        <end position="579"/>
    </location>
</feature>
<feature type="compositionally biased region" description="Low complexity" evidence="2">
    <location>
        <begin position="1"/>
        <end position="11"/>
    </location>
</feature>
<evidence type="ECO:0000256" key="2">
    <source>
        <dbReference type="SAM" id="MobiDB-lite"/>
    </source>
</evidence>
<feature type="compositionally biased region" description="Low complexity" evidence="2">
    <location>
        <begin position="44"/>
        <end position="68"/>
    </location>
</feature>
<dbReference type="InterPro" id="IPR011059">
    <property type="entry name" value="Metal-dep_hydrolase_composite"/>
</dbReference>
<evidence type="ECO:0000313" key="4">
    <source>
        <dbReference type="EMBL" id="GEB51008.1"/>
    </source>
</evidence>
<dbReference type="Gene3D" id="3.20.20.140">
    <property type="entry name" value="Metal-dependent hydrolases"/>
    <property type="match status" value="1"/>
</dbReference>
<dbReference type="PANTHER" id="PTHR43794:SF11">
    <property type="entry name" value="AMIDOHYDROLASE-RELATED DOMAIN-CONTAINING PROTEIN"/>
    <property type="match status" value="1"/>
</dbReference>
<keyword evidence="5" id="KW-1185">Reference proteome</keyword>
<sequence length="619" mass="64060">MTSAPDEAAAGAEERGRTRRDATGDTPRPDDGGPDAGRQDFGRPGAAPGPAADTQDGAADTDGAAPSGSGHGPGGGQGGSGGHGPGSSGTDDRTDDRTDDGTGPGSGGGQDGSGPGVGPDAGHGQGPGPRFGRRGFLAGVGIPAAGGALAWGAAGPDAWAAGRGDGRGEGPSGGREGGPQPRHFEGKRQLLVPEVVLLPKGPVREHAVLVEDGRFHTVGPARQLTRAHPGLHPVRLERHLLMPGFVDAHTHLVQSFGKARTFGQPSEIFKTIWEPLEHALDEESAYLSAKLTVLQALRGGFTTLADAGSRAPVDSSVLARATQEAGIRCVLSKVVSDGKGGPEHLHRWDGHRLVHPSLAVPVPEDATDRVLKRTADLCAEAKAPFQIHLNEHLASVERSLKSVDRRPLAHLHHVGALGPHTLAAHTTLLTPDEMRMLADTGAAVSYNPVASAWKGNAVAQATMMAAWRIRFGLGTDSTRGDGFRLLDAAESAQRLTSGLATGDSSCGTGRLWVSAATAGGADAVGLGARTGEIAEGKAADYLLVDLDVPELTPTFDLDWELVRLAGKDQLTAVVVDGRLRLWKGRPAGWDADALVRRVTEVAPEVFRRAGIDRVTPRGL</sequence>
<dbReference type="AlphaFoldDB" id="A0A4Y3R2S2"/>
<dbReference type="PANTHER" id="PTHR43794">
    <property type="entry name" value="AMINOHYDROLASE SSNA-RELATED"/>
    <property type="match status" value="1"/>
</dbReference>